<keyword evidence="3" id="KW-1185">Reference proteome</keyword>
<feature type="transmembrane region" description="Helical" evidence="1">
    <location>
        <begin position="188"/>
        <end position="208"/>
    </location>
</feature>
<keyword evidence="1" id="KW-0812">Transmembrane</keyword>
<protein>
    <submittedName>
        <fullName evidence="2">Uncharacterized protein</fullName>
    </submittedName>
</protein>
<reference evidence="2 3" key="1">
    <citation type="journal article" date="2011" name="Stand. Genomic Sci.">
        <title>Complete genome sequence of Haliscomenobacter hydrossis type strain (O).</title>
        <authorList>
            <consortium name="US DOE Joint Genome Institute (JGI-PGF)"/>
            <person name="Daligault H."/>
            <person name="Lapidus A."/>
            <person name="Zeytun A."/>
            <person name="Nolan M."/>
            <person name="Lucas S."/>
            <person name="Del Rio T.G."/>
            <person name="Tice H."/>
            <person name="Cheng J.F."/>
            <person name="Tapia R."/>
            <person name="Han C."/>
            <person name="Goodwin L."/>
            <person name="Pitluck S."/>
            <person name="Liolios K."/>
            <person name="Pagani I."/>
            <person name="Ivanova N."/>
            <person name="Huntemann M."/>
            <person name="Mavromatis K."/>
            <person name="Mikhailova N."/>
            <person name="Pati A."/>
            <person name="Chen A."/>
            <person name="Palaniappan K."/>
            <person name="Land M."/>
            <person name="Hauser L."/>
            <person name="Brambilla E.M."/>
            <person name="Rohde M."/>
            <person name="Verbarg S."/>
            <person name="Goker M."/>
            <person name="Bristow J."/>
            <person name="Eisen J.A."/>
            <person name="Markowitz V."/>
            <person name="Hugenholtz P."/>
            <person name="Kyrpides N.C."/>
            <person name="Klenk H.P."/>
            <person name="Woyke T."/>
        </authorList>
    </citation>
    <scope>NUCLEOTIDE SEQUENCE [LARGE SCALE GENOMIC DNA]</scope>
    <source>
        <strain evidence="3">ATCC 27775 / DSM 1100 / LMG 10767 / O</strain>
    </source>
</reference>
<sequence length="227" mass="25542">MESFVAHRSVSRLSTWLSLIVSLTFLMVWLPLLRSVFDGSSYQWGMNYFGFQLHGAGITPSYLFLIVQLVFYVALFVSMYRVQNRKVYYVLLLLWFVHIFGNLLADIAINGDTTFEGDTLGVSISLFWIVLPLSALALLLIFLAIRADRRASPQSIPWGAKNRKMLWLILGPLPIQAILLASGEPHGLTDQIGVILTIVQCFLLPLVVRPYGSKLQPQQEANSLKLT</sequence>
<keyword evidence="1" id="KW-0472">Membrane</keyword>
<gene>
    <name evidence="2" type="ordered locus">Halhy_0696</name>
</gene>
<dbReference type="Proteomes" id="UP000008461">
    <property type="component" value="Chromosome"/>
</dbReference>
<feature type="transmembrane region" description="Helical" evidence="1">
    <location>
        <begin position="165"/>
        <end position="182"/>
    </location>
</feature>
<dbReference type="HOGENOM" id="CLU_1218389_0_0_10"/>
<dbReference type="OrthoDB" id="1492362at2"/>
<accession>F4L2P0</accession>
<evidence type="ECO:0000313" key="3">
    <source>
        <dbReference type="Proteomes" id="UP000008461"/>
    </source>
</evidence>
<organism evidence="2 3">
    <name type="scientific">Haliscomenobacter hydrossis (strain ATCC 27775 / DSM 1100 / LMG 10767 / O)</name>
    <dbReference type="NCBI Taxonomy" id="760192"/>
    <lineage>
        <taxon>Bacteria</taxon>
        <taxon>Pseudomonadati</taxon>
        <taxon>Bacteroidota</taxon>
        <taxon>Saprospiria</taxon>
        <taxon>Saprospirales</taxon>
        <taxon>Haliscomenobacteraceae</taxon>
        <taxon>Haliscomenobacter</taxon>
    </lineage>
</organism>
<feature type="transmembrane region" description="Helical" evidence="1">
    <location>
        <begin position="12"/>
        <end position="33"/>
    </location>
</feature>
<dbReference type="KEGG" id="hhy:Halhy_0696"/>
<keyword evidence="1" id="KW-1133">Transmembrane helix</keyword>
<dbReference type="eggNOG" id="ENOG503384F">
    <property type="taxonomic scope" value="Bacteria"/>
</dbReference>
<dbReference type="AlphaFoldDB" id="F4L2P0"/>
<dbReference type="EMBL" id="CP002691">
    <property type="protein sequence ID" value="AEE48604.1"/>
    <property type="molecule type" value="Genomic_DNA"/>
</dbReference>
<evidence type="ECO:0000256" key="1">
    <source>
        <dbReference type="SAM" id="Phobius"/>
    </source>
</evidence>
<dbReference type="RefSeq" id="WP_013763168.1">
    <property type="nucleotide sequence ID" value="NC_015510.1"/>
</dbReference>
<proteinExistence type="predicted"/>
<feature type="transmembrane region" description="Helical" evidence="1">
    <location>
        <begin position="125"/>
        <end position="145"/>
    </location>
</feature>
<reference key="2">
    <citation type="submission" date="2011-04" db="EMBL/GenBank/DDBJ databases">
        <title>Complete sequence of chromosome of Haliscomenobacter hydrossis DSM 1100.</title>
        <authorList>
            <consortium name="US DOE Joint Genome Institute (JGI-PGF)"/>
            <person name="Lucas S."/>
            <person name="Han J."/>
            <person name="Lapidus A."/>
            <person name="Bruce D."/>
            <person name="Goodwin L."/>
            <person name="Pitluck S."/>
            <person name="Peters L."/>
            <person name="Kyrpides N."/>
            <person name="Mavromatis K."/>
            <person name="Ivanova N."/>
            <person name="Ovchinnikova G."/>
            <person name="Pagani I."/>
            <person name="Daligault H."/>
            <person name="Detter J.C."/>
            <person name="Han C."/>
            <person name="Land M."/>
            <person name="Hauser L."/>
            <person name="Markowitz V."/>
            <person name="Cheng J.-F."/>
            <person name="Hugenholtz P."/>
            <person name="Woyke T."/>
            <person name="Wu D."/>
            <person name="Verbarg S."/>
            <person name="Frueling A."/>
            <person name="Brambilla E."/>
            <person name="Klenk H.-P."/>
            <person name="Eisen J.A."/>
        </authorList>
    </citation>
    <scope>NUCLEOTIDE SEQUENCE</scope>
    <source>
        <strain>DSM 1100</strain>
    </source>
</reference>
<name>F4L2P0_HALH1</name>
<feature type="transmembrane region" description="Helical" evidence="1">
    <location>
        <begin position="53"/>
        <end position="75"/>
    </location>
</feature>
<evidence type="ECO:0000313" key="2">
    <source>
        <dbReference type="EMBL" id="AEE48604.1"/>
    </source>
</evidence>
<feature type="transmembrane region" description="Helical" evidence="1">
    <location>
        <begin position="87"/>
        <end position="105"/>
    </location>
</feature>